<proteinExistence type="predicted"/>
<name>A0A4P6XWQ4_9ASCO</name>
<sequence length="766" mass="87213">MDFLEIIDRNRFFSRGAETIVVTPEKSYLIHRIWNKLLQRKPFLIGIFAACLSCYIIYPSLPKTRFTNDREMFAKRPDKHTTGLINMRNDCFANSSVQAYSSLPGLTDYLNQMMEAYNNVMQFVAEVGGDLTEVILPENISKLSRSKAVKESKSPQKASDLFKLTLHVALARIVKKLQETQMASRTISVWTFLHEIERIYDAKISRSQHDAHELTQLINETLEAENILCVKILKYVKEVFRSKGMTSSGLERAEFPEFPFGGLVLSQMKCMKCSFVSKPNITPFLMLTLHPPQELSTELSTLLADNESETITEYHCLKCRLLKIIENEKCFKEQGKLNSDAEDAIVRELISLNEDDRLFINEDLSAELEKYVGSYNKLGLDILTINSTVFRQTHILKPPKVFGIHLSRSAFDGVTVSRNPCRVNFSDKLSLSIDENFLDDLQKFQSDEENYPINLNSRVLTTDVDDMEDENVQKEDVDLKGDEGEDTDNLESSDGETQELGDSDSESVSVSLSSAETTAASVTTEVKGDTFNRAPITEDQQRNLIKHFSKFEFNENNVYKYRLQAIIRHQGLHTQGHYECYKRKPLFVKDGEGKIIKLSPEIDEDLIEGVGGSSNEKGSKDRSASMSTTDLQDMLDSEKGTFRRKFSEMIGRRPSIMQADPNEANLQEIIDSGLVTPAEVMVDKGDYFLGPTAQDIQKLMDKISEEQKPRKTPRVKMKKIPSVIKSPYWRIGDSHVTEVTRSAVLFETTSVYMLYFERLDRKPLSK</sequence>
<dbReference type="InterPro" id="IPR001394">
    <property type="entry name" value="Peptidase_C19_UCH"/>
</dbReference>
<gene>
    <name evidence="4" type="primary">MPUL0F01420</name>
    <name evidence="4" type="ORF">METSCH_F01420</name>
</gene>
<feature type="region of interest" description="Disordered" evidence="1">
    <location>
        <begin position="462"/>
        <end position="526"/>
    </location>
</feature>
<accession>A0A4P6XWQ4</accession>
<evidence type="ECO:0000313" key="5">
    <source>
        <dbReference type="Proteomes" id="UP000292447"/>
    </source>
</evidence>
<organism evidence="4 5">
    <name type="scientific">Metschnikowia aff. pulcherrima</name>
    <dbReference type="NCBI Taxonomy" id="2163413"/>
    <lineage>
        <taxon>Eukaryota</taxon>
        <taxon>Fungi</taxon>
        <taxon>Dikarya</taxon>
        <taxon>Ascomycota</taxon>
        <taxon>Saccharomycotina</taxon>
        <taxon>Pichiomycetes</taxon>
        <taxon>Metschnikowiaceae</taxon>
        <taxon>Metschnikowia</taxon>
    </lineage>
</organism>
<keyword evidence="5" id="KW-1185">Reference proteome</keyword>
<dbReference type="STRING" id="2163413.A0A4P6XWQ4"/>
<evidence type="ECO:0000256" key="2">
    <source>
        <dbReference type="SAM" id="Phobius"/>
    </source>
</evidence>
<dbReference type="PANTHER" id="PTHR24006">
    <property type="entry name" value="UBIQUITIN CARBOXYL-TERMINAL HYDROLASE"/>
    <property type="match status" value="1"/>
</dbReference>
<feature type="transmembrane region" description="Helical" evidence="2">
    <location>
        <begin position="42"/>
        <end position="61"/>
    </location>
</feature>
<feature type="region of interest" description="Disordered" evidence="1">
    <location>
        <begin position="607"/>
        <end position="632"/>
    </location>
</feature>
<dbReference type="InterPro" id="IPR018200">
    <property type="entry name" value="USP_CS"/>
</dbReference>
<dbReference type="PROSITE" id="PS00973">
    <property type="entry name" value="USP_2"/>
    <property type="match status" value="1"/>
</dbReference>
<feature type="compositionally biased region" description="Basic and acidic residues" evidence="1">
    <location>
        <begin position="471"/>
        <end position="482"/>
    </location>
</feature>
<dbReference type="PANTHER" id="PTHR24006:SF827">
    <property type="entry name" value="UBIQUITIN CARBOXYL-TERMINAL HYDROLASE 34"/>
    <property type="match status" value="1"/>
</dbReference>
<dbReference type="Gene3D" id="3.90.70.10">
    <property type="entry name" value="Cysteine proteinases"/>
    <property type="match status" value="1"/>
</dbReference>
<evidence type="ECO:0000259" key="3">
    <source>
        <dbReference type="PROSITE" id="PS50235"/>
    </source>
</evidence>
<keyword evidence="2" id="KW-1133">Transmembrane helix</keyword>
<feature type="domain" description="USP" evidence="3">
    <location>
        <begin position="82"/>
        <end position="759"/>
    </location>
</feature>
<feature type="compositionally biased region" description="Low complexity" evidence="1">
    <location>
        <begin position="506"/>
        <end position="525"/>
    </location>
</feature>
<dbReference type="PROSITE" id="PS50235">
    <property type="entry name" value="USP_3"/>
    <property type="match status" value="1"/>
</dbReference>
<dbReference type="InterPro" id="IPR050164">
    <property type="entry name" value="Peptidase_C19"/>
</dbReference>
<dbReference type="GO" id="GO:0004843">
    <property type="term" value="F:cysteine-type deubiquitinase activity"/>
    <property type="evidence" value="ECO:0007669"/>
    <property type="project" value="InterPro"/>
</dbReference>
<keyword evidence="2" id="KW-0472">Membrane</keyword>
<evidence type="ECO:0000313" key="4">
    <source>
        <dbReference type="EMBL" id="QBM90561.1"/>
    </source>
</evidence>
<feature type="compositionally biased region" description="Acidic residues" evidence="1">
    <location>
        <begin position="483"/>
        <end position="505"/>
    </location>
</feature>
<dbReference type="SUPFAM" id="SSF54001">
    <property type="entry name" value="Cysteine proteinases"/>
    <property type="match status" value="1"/>
</dbReference>
<evidence type="ECO:0000256" key="1">
    <source>
        <dbReference type="SAM" id="MobiDB-lite"/>
    </source>
</evidence>
<dbReference type="AlphaFoldDB" id="A0A4P6XWQ4"/>
<keyword evidence="2" id="KW-0812">Transmembrane</keyword>
<dbReference type="Proteomes" id="UP000292447">
    <property type="component" value="Chromosome VI"/>
</dbReference>
<dbReference type="GO" id="GO:0016579">
    <property type="term" value="P:protein deubiquitination"/>
    <property type="evidence" value="ECO:0007669"/>
    <property type="project" value="InterPro"/>
</dbReference>
<reference evidence="5" key="1">
    <citation type="submission" date="2019-03" db="EMBL/GenBank/DDBJ databases">
        <title>Snf2 controls pulcherriminic acid biosynthesis and connects pigmentation and antifungal activity of the yeast Metschnikowia pulcherrima.</title>
        <authorList>
            <person name="Gore-Lloyd D."/>
            <person name="Sumann I."/>
            <person name="Brachmann A.O."/>
            <person name="Schneeberger K."/>
            <person name="Ortiz-Merino R.A."/>
            <person name="Moreno-Beltran M."/>
            <person name="Schlaefli M."/>
            <person name="Kirner P."/>
            <person name="Santos Kron A."/>
            <person name="Wolfe K.H."/>
            <person name="Piel J."/>
            <person name="Ahrens C.H."/>
            <person name="Henk D."/>
            <person name="Freimoser F.M."/>
        </authorList>
    </citation>
    <scope>NUCLEOTIDE SEQUENCE [LARGE SCALE GENOMIC DNA]</scope>
    <source>
        <strain evidence="5">APC 1.2</strain>
    </source>
</reference>
<protein>
    <submittedName>
        <fullName evidence="4">Ubiquitin carboxyl-terminal hydrolase 16</fullName>
    </submittedName>
</protein>
<dbReference type="GO" id="GO:0005634">
    <property type="term" value="C:nucleus"/>
    <property type="evidence" value="ECO:0007669"/>
    <property type="project" value="TreeGrafter"/>
</dbReference>
<dbReference type="InterPro" id="IPR028889">
    <property type="entry name" value="USP"/>
</dbReference>
<dbReference type="Pfam" id="PF00443">
    <property type="entry name" value="UCH"/>
    <property type="match status" value="1"/>
</dbReference>
<dbReference type="InterPro" id="IPR038765">
    <property type="entry name" value="Papain-like_cys_pep_sf"/>
</dbReference>
<keyword evidence="4" id="KW-0378">Hydrolase</keyword>
<dbReference type="GO" id="GO:0005829">
    <property type="term" value="C:cytosol"/>
    <property type="evidence" value="ECO:0007669"/>
    <property type="project" value="TreeGrafter"/>
</dbReference>
<dbReference type="EMBL" id="CP034461">
    <property type="protein sequence ID" value="QBM90561.1"/>
    <property type="molecule type" value="Genomic_DNA"/>
</dbReference>